<proteinExistence type="predicted"/>
<evidence type="ECO:0000313" key="2">
    <source>
        <dbReference type="Proteomes" id="UP001157502"/>
    </source>
</evidence>
<dbReference type="Proteomes" id="UP001157502">
    <property type="component" value="Chromosome 6"/>
</dbReference>
<comment type="caution">
    <text evidence="1">The sequence shown here is derived from an EMBL/GenBank/DDBJ whole genome shotgun (WGS) entry which is preliminary data.</text>
</comment>
<organism evidence="1 2">
    <name type="scientific">Dallia pectoralis</name>
    <name type="common">Alaska blackfish</name>
    <dbReference type="NCBI Taxonomy" id="75939"/>
    <lineage>
        <taxon>Eukaryota</taxon>
        <taxon>Metazoa</taxon>
        <taxon>Chordata</taxon>
        <taxon>Craniata</taxon>
        <taxon>Vertebrata</taxon>
        <taxon>Euteleostomi</taxon>
        <taxon>Actinopterygii</taxon>
        <taxon>Neopterygii</taxon>
        <taxon>Teleostei</taxon>
        <taxon>Protacanthopterygii</taxon>
        <taxon>Esociformes</taxon>
        <taxon>Umbridae</taxon>
        <taxon>Dallia</taxon>
    </lineage>
</organism>
<keyword evidence="2" id="KW-1185">Reference proteome</keyword>
<sequence>MTVVWFQSAYRRDLIKTDRYLFYTLLSSTCLILSIYEGAGLWIRLSTTTPIPLSTPPLPEGACLRRRTERTNAEHASEACLVSGNARSALLRHVPADRAPEVPSNISFVSVRYPECHTSAALPSHALSGVDSAVAARSCPSCASKFAATRLREEVKDVSRHLRSLLSRPLPRSLQQPYPPPSRPGSRCRVERAAAGLAWLNGTLFPGCGHSCSAQK</sequence>
<name>A0ACC2H2W6_DALPE</name>
<reference evidence="1" key="1">
    <citation type="submission" date="2021-05" db="EMBL/GenBank/DDBJ databases">
        <authorList>
            <person name="Pan Q."/>
            <person name="Jouanno E."/>
            <person name="Zahm M."/>
            <person name="Klopp C."/>
            <person name="Cabau C."/>
            <person name="Louis A."/>
            <person name="Berthelot C."/>
            <person name="Parey E."/>
            <person name="Roest Crollius H."/>
            <person name="Montfort J."/>
            <person name="Robinson-Rechavi M."/>
            <person name="Bouchez O."/>
            <person name="Lampietro C."/>
            <person name="Lopez Roques C."/>
            <person name="Donnadieu C."/>
            <person name="Postlethwait J."/>
            <person name="Bobe J."/>
            <person name="Dillon D."/>
            <person name="Chandos A."/>
            <person name="von Hippel F."/>
            <person name="Guiguen Y."/>
        </authorList>
    </citation>
    <scope>NUCLEOTIDE SEQUENCE</scope>
    <source>
        <strain evidence="1">YG-Jan2019</strain>
    </source>
</reference>
<dbReference type="EMBL" id="CM055733">
    <property type="protein sequence ID" value="KAJ8010264.1"/>
    <property type="molecule type" value="Genomic_DNA"/>
</dbReference>
<accession>A0ACC2H2W6</accession>
<protein>
    <submittedName>
        <fullName evidence="1">Uncharacterized protein</fullName>
    </submittedName>
</protein>
<evidence type="ECO:0000313" key="1">
    <source>
        <dbReference type="EMBL" id="KAJ8010264.1"/>
    </source>
</evidence>
<gene>
    <name evidence="1" type="ORF">DPEC_G00073190</name>
</gene>